<dbReference type="Proteomes" id="UP001172721">
    <property type="component" value="Unassembled WGS sequence"/>
</dbReference>
<keyword evidence="7" id="KW-1185">Reference proteome</keyword>
<evidence type="ECO:0000313" key="6">
    <source>
        <dbReference type="EMBL" id="MDN4526983.1"/>
    </source>
</evidence>
<comment type="caution">
    <text evidence="6">The sequence shown here is derived from an EMBL/GenBank/DDBJ whole genome shotgun (WGS) entry which is preliminary data.</text>
</comment>
<dbReference type="PANTHER" id="PTHR30419:SF8">
    <property type="entry name" value="NITROGEN ASSIMILATION TRANSCRIPTIONAL ACTIVATOR-RELATED"/>
    <property type="match status" value="1"/>
</dbReference>
<protein>
    <submittedName>
        <fullName evidence="6">LysR family transcriptional regulator</fullName>
    </submittedName>
</protein>
<dbReference type="Gene3D" id="3.40.190.290">
    <property type="match status" value="1"/>
</dbReference>
<keyword evidence="3" id="KW-0238">DNA-binding</keyword>
<dbReference type="EMBL" id="JAUHTR010000016">
    <property type="protein sequence ID" value="MDN4526983.1"/>
    <property type="molecule type" value="Genomic_DNA"/>
</dbReference>
<gene>
    <name evidence="6" type="ORF">QYB97_21045</name>
</gene>
<evidence type="ECO:0000259" key="5">
    <source>
        <dbReference type="PROSITE" id="PS50931"/>
    </source>
</evidence>
<dbReference type="Pfam" id="PF03466">
    <property type="entry name" value="LysR_substrate"/>
    <property type="match status" value="1"/>
</dbReference>
<evidence type="ECO:0000256" key="2">
    <source>
        <dbReference type="ARBA" id="ARBA00023015"/>
    </source>
</evidence>
<dbReference type="Gene3D" id="1.10.10.10">
    <property type="entry name" value="Winged helix-like DNA-binding domain superfamily/Winged helix DNA-binding domain"/>
    <property type="match status" value="1"/>
</dbReference>
<keyword evidence="4" id="KW-0804">Transcription</keyword>
<name>A0ABT8I1R8_9BACL</name>
<dbReference type="PRINTS" id="PR00039">
    <property type="entry name" value="HTHLYSR"/>
</dbReference>
<comment type="similarity">
    <text evidence="1">Belongs to the LysR transcriptional regulatory family.</text>
</comment>
<evidence type="ECO:0000256" key="1">
    <source>
        <dbReference type="ARBA" id="ARBA00009437"/>
    </source>
</evidence>
<dbReference type="Pfam" id="PF00126">
    <property type="entry name" value="HTH_1"/>
    <property type="match status" value="1"/>
</dbReference>
<evidence type="ECO:0000313" key="7">
    <source>
        <dbReference type="Proteomes" id="UP001172721"/>
    </source>
</evidence>
<dbReference type="InterPro" id="IPR005119">
    <property type="entry name" value="LysR_subst-bd"/>
</dbReference>
<reference evidence="6" key="1">
    <citation type="submission" date="2023-07" db="EMBL/GenBank/DDBJ databases">
        <title>Fictibacillus sp. isolated from freshwater pond.</title>
        <authorList>
            <person name="Kirdat K."/>
            <person name="Bhat A."/>
            <person name="Mourya A."/>
            <person name="Yadav A."/>
        </authorList>
    </citation>
    <scope>NUCLEOTIDE SEQUENCE</scope>
    <source>
        <strain evidence="6">NE201</strain>
    </source>
</reference>
<dbReference type="CDD" id="cd08438">
    <property type="entry name" value="PBP2_CidR"/>
    <property type="match status" value="1"/>
</dbReference>
<dbReference type="InterPro" id="IPR000847">
    <property type="entry name" value="LysR_HTH_N"/>
</dbReference>
<feature type="domain" description="HTH lysR-type" evidence="5">
    <location>
        <begin position="1"/>
        <end position="58"/>
    </location>
</feature>
<dbReference type="InterPro" id="IPR050950">
    <property type="entry name" value="HTH-type_LysR_regulators"/>
</dbReference>
<accession>A0ABT8I1R8</accession>
<dbReference type="SUPFAM" id="SSF53850">
    <property type="entry name" value="Periplasmic binding protein-like II"/>
    <property type="match status" value="1"/>
</dbReference>
<sequence>MDIRQLKYFVEVGKQKSFTKAAQTLFLSQPSLSKMVKSLEDELEVQLVDRSGRTIELTDAGQAVYRHAQQILHSMEDLSSSLYDVMNLKKGQVSIGLPPVIGTLYFPKILGDFHKSYPEIAIKLDEHGAKKVEEEVMAGQLELGVSVLPVDEEQFDVVPFMKDVMALVVSSQHPLAGRKQIELKELQDETFIFFTEEFALYGRMLGVCRQAGFEPAIAYKSSQWDFITGLVGENLGVSFLPVSMFNKANDPNIQMVRIKEVDIPWHLGIIMKKQKYKTYAVKKFIHHLLQY</sequence>
<dbReference type="InterPro" id="IPR036388">
    <property type="entry name" value="WH-like_DNA-bd_sf"/>
</dbReference>
<keyword evidence="2" id="KW-0805">Transcription regulation</keyword>
<evidence type="ECO:0000256" key="4">
    <source>
        <dbReference type="ARBA" id="ARBA00023163"/>
    </source>
</evidence>
<dbReference type="InterPro" id="IPR036390">
    <property type="entry name" value="WH_DNA-bd_sf"/>
</dbReference>
<proteinExistence type="inferred from homology"/>
<dbReference type="PROSITE" id="PS50931">
    <property type="entry name" value="HTH_LYSR"/>
    <property type="match status" value="1"/>
</dbReference>
<organism evidence="6 7">
    <name type="scientific">Fictibacillus fluitans</name>
    <dbReference type="NCBI Taxonomy" id="3058422"/>
    <lineage>
        <taxon>Bacteria</taxon>
        <taxon>Bacillati</taxon>
        <taxon>Bacillota</taxon>
        <taxon>Bacilli</taxon>
        <taxon>Bacillales</taxon>
        <taxon>Fictibacillaceae</taxon>
        <taxon>Fictibacillus</taxon>
    </lineage>
</organism>
<evidence type="ECO:0000256" key="3">
    <source>
        <dbReference type="ARBA" id="ARBA00023125"/>
    </source>
</evidence>
<dbReference type="PANTHER" id="PTHR30419">
    <property type="entry name" value="HTH-TYPE TRANSCRIPTIONAL REGULATOR YBHD"/>
    <property type="match status" value="1"/>
</dbReference>
<dbReference type="RefSeq" id="WP_301167996.1">
    <property type="nucleotide sequence ID" value="NZ_JAUHTR010000016.1"/>
</dbReference>
<dbReference type="SUPFAM" id="SSF46785">
    <property type="entry name" value="Winged helix' DNA-binding domain"/>
    <property type="match status" value="1"/>
</dbReference>